<feature type="compositionally biased region" description="Polar residues" evidence="1">
    <location>
        <begin position="875"/>
        <end position="900"/>
    </location>
</feature>
<feature type="compositionally biased region" description="Basic and acidic residues" evidence="1">
    <location>
        <begin position="1113"/>
        <end position="1125"/>
    </location>
</feature>
<dbReference type="Proteomes" id="UP000800036">
    <property type="component" value="Unassembled WGS sequence"/>
</dbReference>
<sequence>MASNNYNPYNYPYQQSSAQQYSTYQTAPSSNNIPQSSRQYQSTPATTQAPDYMSYQAQPYNSQGNTYGATQDGTWGGSGYDGNRETTSRAAEVLRNMSNTSYTPSNAPAGHSHSHTHAHQPPKSLTPVSAYGQCQGRPRSVNANRTQTSTSRGITSPVMAAGYPSQRTSSAFNQQPPRSASPAQAQYNHTSQAPVTSARNAAITAATQYGDYNSRQLPTLDATRSGTAAVSSSYSYGDAQASAPVPQAPTNNAAETFNQGTITVDPMAVYNPWPEYQRKQDALRAQKAVEDAARAEEERIAEEARKEEERKEEEERRRQEEEERARQASVSKSKQRGRKSQQSASADASSTMAAEQDSMGEGMESEIRALMAKMREFNSKDPAMLARIWEEERRAKAPKSPTGATKPAPAAAQQSQASAPQAANQRKKVSAARDVPATPIARPATSIATQHASRPAAATAITSSRTGGGHTIWPPEKKATLAAVAATYLTSQNPQVPIQPDQVLGMLDGNPSYIELCEQLESMGIKLYRAAFAKKLLTAVPDVNSPSRVKATQGPINSAVAQAAPVAPPAVMKRDIGTSATPSTNYASPAPSPTYPNFRDSHTTTAPTPAPVAEMVPIKPELKRPANKEEAARKRDFSDLIDLTMADEDDFDPPPKKTNVGSTYASGGYSPVDYMDVDEHPTINNFPVTARATPQPAVHQPVPPPPPPQSLRHTDLVEPLDRKKALRRNTYNIKTIARDVLLACGRHPETRQLNQHLEVLRTTLPSIGADADLSTLRWDIIDPGKPPRGYFKDSVQGLAEDADDEEDSDEESGRLQGSLKAGKGTSHLKIQAPPPLAEAINPFKGKKRGRPARNSFGPDQTPTPSTPTRPKPKTMSASAPRTESTGVGYSAFRSATQYDANGNPLPKKRGRPLGWRKNIHGSAQAQASPSANSHTGPRLNGHTEPRSFQFKPSQPSALRNVNTGSNEPIRIDSRSPSAPNKTRHYKSFKCKWTGCKAELHNLDTLKKHVNKVHRSSTNDHGFIECHWADCAMEMTNQDALTGMRIEQHKPKSFTTISNWMQHLEQTHFSPLSWELGDGPASGVSDATDSEAYLSDAHGRRVTPKLTARPEYLERSRVNTPDHDLTPEPSIPRGRGRPPKNNLEKEARDVQQQLVARKKRIGGPGIDRGGATLVNEKRRRGFIENDDIDEELVDAED</sequence>
<accession>A0A6A5VE65</accession>
<evidence type="ECO:0000313" key="3">
    <source>
        <dbReference type="EMBL" id="KAF1975108.1"/>
    </source>
</evidence>
<reference evidence="3" key="1">
    <citation type="journal article" date="2020" name="Stud. Mycol.">
        <title>101 Dothideomycetes genomes: a test case for predicting lifestyles and emergence of pathogens.</title>
        <authorList>
            <person name="Haridas S."/>
            <person name="Albert R."/>
            <person name="Binder M."/>
            <person name="Bloem J."/>
            <person name="Labutti K."/>
            <person name="Salamov A."/>
            <person name="Andreopoulos B."/>
            <person name="Baker S."/>
            <person name="Barry K."/>
            <person name="Bills G."/>
            <person name="Bluhm B."/>
            <person name="Cannon C."/>
            <person name="Castanera R."/>
            <person name="Culley D."/>
            <person name="Daum C."/>
            <person name="Ezra D."/>
            <person name="Gonzalez J."/>
            <person name="Henrissat B."/>
            <person name="Kuo A."/>
            <person name="Liang C."/>
            <person name="Lipzen A."/>
            <person name="Lutzoni F."/>
            <person name="Magnuson J."/>
            <person name="Mondo S."/>
            <person name="Nolan M."/>
            <person name="Ohm R."/>
            <person name="Pangilinan J."/>
            <person name="Park H.-J."/>
            <person name="Ramirez L."/>
            <person name="Alfaro M."/>
            <person name="Sun H."/>
            <person name="Tritt A."/>
            <person name="Yoshinaga Y."/>
            <person name="Zwiers L.-H."/>
            <person name="Turgeon B."/>
            <person name="Goodwin S."/>
            <person name="Spatafora J."/>
            <person name="Crous P."/>
            <person name="Grigoriev I."/>
        </authorList>
    </citation>
    <scope>NUCLEOTIDE SEQUENCE</scope>
    <source>
        <strain evidence="3">CBS 107.79</strain>
    </source>
</reference>
<dbReference type="SMART" id="SM00384">
    <property type="entry name" value="AT_hook"/>
    <property type="match status" value="3"/>
</dbReference>
<feature type="compositionally biased region" description="Acidic residues" evidence="1">
    <location>
        <begin position="800"/>
        <end position="810"/>
    </location>
</feature>
<feature type="compositionally biased region" description="Acidic residues" evidence="1">
    <location>
        <begin position="1183"/>
        <end position="1196"/>
    </location>
</feature>
<protein>
    <recommendedName>
        <fullName evidence="2">C2H2-type domain-containing protein</fullName>
    </recommendedName>
</protein>
<feature type="region of interest" description="Disordered" evidence="1">
    <location>
        <begin position="281"/>
        <end position="367"/>
    </location>
</feature>
<feature type="compositionally biased region" description="Low complexity" evidence="1">
    <location>
        <begin position="398"/>
        <end position="423"/>
    </location>
</feature>
<feature type="region of interest" description="Disordered" evidence="1">
    <location>
        <begin position="1113"/>
        <end position="1196"/>
    </location>
</feature>
<feature type="domain" description="C2H2-type" evidence="2">
    <location>
        <begin position="990"/>
        <end position="1013"/>
    </location>
</feature>
<gene>
    <name evidence="3" type="ORF">BU23DRAFT_416361</name>
</gene>
<feature type="region of interest" description="Disordered" evidence="1">
    <location>
        <begin position="694"/>
        <end position="713"/>
    </location>
</feature>
<dbReference type="PROSITE" id="PS00028">
    <property type="entry name" value="ZINC_FINGER_C2H2_1"/>
    <property type="match status" value="1"/>
</dbReference>
<feature type="non-terminal residue" evidence="3">
    <location>
        <position position="1196"/>
    </location>
</feature>
<feature type="compositionally biased region" description="Polar residues" evidence="1">
    <location>
        <begin position="165"/>
        <end position="195"/>
    </location>
</feature>
<feature type="compositionally biased region" description="Polar residues" evidence="1">
    <location>
        <begin position="950"/>
        <end position="966"/>
    </location>
</feature>
<evidence type="ECO:0000256" key="1">
    <source>
        <dbReference type="SAM" id="MobiDB-lite"/>
    </source>
</evidence>
<feature type="region of interest" description="Disordered" evidence="1">
    <location>
        <begin position="99"/>
        <end position="195"/>
    </location>
</feature>
<feature type="compositionally biased region" description="Polar residues" evidence="1">
    <location>
        <begin position="141"/>
        <end position="154"/>
    </location>
</feature>
<dbReference type="GO" id="GO:0003677">
    <property type="term" value="F:DNA binding"/>
    <property type="evidence" value="ECO:0007669"/>
    <property type="project" value="InterPro"/>
</dbReference>
<dbReference type="InterPro" id="IPR017956">
    <property type="entry name" value="AT_hook_DNA-bd_motif"/>
</dbReference>
<feature type="region of interest" description="Disordered" evidence="1">
    <location>
        <begin position="646"/>
        <end position="665"/>
    </location>
</feature>
<evidence type="ECO:0000259" key="2">
    <source>
        <dbReference type="PROSITE" id="PS00028"/>
    </source>
</evidence>
<feature type="compositionally biased region" description="Low complexity" evidence="1">
    <location>
        <begin position="340"/>
        <end position="354"/>
    </location>
</feature>
<keyword evidence="4" id="KW-1185">Reference proteome</keyword>
<dbReference type="InterPro" id="IPR013087">
    <property type="entry name" value="Znf_C2H2_type"/>
</dbReference>
<dbReference type="OrthoDB" id="5424797at2759"/>
<evidence type="ECO:0000313" key="4">
    <source>
        <dbReference type="Proteomes" id="UP000800036"/>
    </source>
</evidence>
<feature type="compositionally biased region" description="Polar residues" evidence="1">
    <location>
        <begin position="28"/>
        <end position="73"/>
    </location>
</feature>
<organism evidence="3 4">
    <name type="scientific">Bimuria novae-zelandiae CBS 107.79</name>
    <dbReference type="NCBI Taxonomy" id="1447943"/>
    <lineage>
        <taxon>Eukaryota</taxon>
        <taxon>Fungi</taxon>
        <taxon>Dikarya</taxon>
        <taxon>Ascomycota</taxon>
        <taxon>Pezizomycotina</taxon>
        <taxon>Dothideomycetes</taxon>
        <taxon>Pleosporomycetidae</taxon>
        <taxon>Pleosporales</taxon>
        <taxon>Massarineae</taxon>
        <taxon>Didymosphaeriaceae</taxon>
        <taxon>Bimuria</taxon>
    </lineage>
</organism>
<feature type="region of interest" description="Disordered" evidence="1">
    <location>
        <begin position="388"/>
        <end position="434"/>
    </location>
</feature>
<feature type="compositionally biased region" description="Basic and acidic residues" evidence="1">
    <location>
        <begin position="281"/>
        <end position="326"/>
    </location>
</feature>
<name>A0A6A5VE65_9PLEO</name>
<dbReference type="EMBL" id="ML976672">
    <property type="protein sequence ID" value="KAF1975108.1"/>
    <property type="molecule type" value="Genomic_DNA"/>
</dbReference>
<feature type="region of interest" description="Disordered" evidence="1">
    <location>
        <begin position="1"/>
        <end position="84"/>
    </location>
</feature>
<feature type="region of interest" description="Disordered" evidence="1">
    <location>
        <begin position="798"/>
        <end position="983"/>
    </location>
</feature>
<feature type="compositionally biased region" description="Low complexity" evidence="1">
    <location>
        <begin position="1"/>
        <end position="27"/>
    </location>
</feature>
<feature type="compositionally biased region" description="Low complexity" evidence="1">
    <location>
        <begin position="922"/>
        <end position="933"/>
    </location>
</feature>
<dbReference type="AlphaFoldDB" id="A0A6A5VE65"/>
<proteinExistence type="predicted"/>